<keyword evidence="2" id="KW-1185">Reference proteome</keyword>
<dbReference type="KEGG" id="pco:PHACADRAFT_266362"/>
<dbReference type="GeneID" id="18919387"/>
<dbReference type="HOGENOM" id="CLU_051379_0_0_1"/>
<protein>
    <recommendedName>
        <fullName evidence="3">F-box domain-containing protein</fullName>
    </recommendedName>
</protein>
<evidence type="ECO:0000313" key="2">
    <source>
        <dbReference type="Proteomes" id="UP000008370"/>
    </source>
</evidence>
<evidence type="ECO:0000313" key="1">
    <source>
        <dbReference type="EMBL" id="EKM48440.1"/>
    </source>
</evidence>
<dbReference type="RefSeq" id="XP_007403008.1">
    <property type="nucleotide sequence ID" value="XM_007402946.1"/>
</dbReference>
<dbReference type="InParanoid" id="K5VP02"/>
<gene>
    <name evidence="1" type="ORF">PHACADRAFT_266362</name>
</gene>
<evidence type="ECO:0008006" key="3">
    <source>
        <dbReference type="Google" id="ProtNLM"/>
    </source>
</evidence>
<dbReference type="Proteomes" id="UP000008370">
    <property type="component" value="Unassembled WGS sequence"/>
</dbReference>
<accession>K5VP02</accession>
<organism evidence="1 2">
    <name type="scientific">Phanerochaete carnosa (strain HHB-10118-sp)</name>
    <name type="common">White-rot fungus</name>
    <name type="synonym">Peniophora carnosa</name>
    <dbReference type="NCBI Taxonomy" id="650164"/>
    <lineage>
        <taxon>Eukaryota</taxon>
        <taxon>Fungi</taxon>
        <taxon>Dikarya</taxon>
        <taxon>Basidiomycota</taxon>
        <taxon>Agaricomycotina</taxon>
        <taxon>Agaricomycetes</taxon>
        <taxon>Polyporales</taxon>
        <taxon>Phanerochaetaceae</taxon>
        <taxon>Phanerochaete</taxon>
    </lineage>
</organism>
<dbReference type="OrthoDB" id="2921803at2759"/>
<proteinExistence type="predicted"/>
<name>K5VP02_PHACS</name>
<reference evidence="1 2" key="1">
    <citation type="journal article" date="2012" name="BMC Genomics">
        <title>Comparative genomics of the white-rot fungi, Phanerochaete carnosa and P. chrysosporium, to elucidate the genetic basis of the distinct wood types they colonize.</title>
        <authorList>
            <person name="Suzuki H."/>
            <person name="MacDonald J."/>
            <person name="Syed K."/>
            <person name="Salamov A."/>
            <person name="Hori C."/>
            <person name="Aerts A."/>
            <person name="Henrissat B."/>
            <person name="Wiebenga A."/>
            <person name="vanKuyk P.A."/>
            <person name="Barry K."/>
            <person name="Lindquist E."/>
            <person name="LaButti K."/>
            <person name="Lapidus A."/>
            <person name="Lucas S."/>
            <person name="Coutinho P."/>
            <person name="Gong Y."/>
            <person name="Samejima M."/>
            <person name="Mahadevan R."/>
            <person name="Abou-Zaid M."/>
            <person name="de Vries R.P."/>
            <person name="Igarashi K."/>
            <person name="Yadav J.S."/>
            <person name="Grigoriev I.V."/>
            <person name="Master E.R."/>
        </authorList>
    </citation>
    <scope>NUCLEOTIDE SEQUENCE [LARGE SCALE GENOMIC DNA]</scope>
    <source>
        <strain evidence="1 2">HHB-10118-sp</strain>
    </source>
</reference>
<sequence>MCNIASNRRLPQELFDIIIDNLHSDKDTLKECSLVCRSWVPSSSFHLLRRVAWPLLHHTRHTHDDPNVSHQDHQSLSSPDPIDTSFRTCLSILKSSARLQSYVREFALTSHRPQCSTITGRGKWEKLDVSTIAAILDLLPYLRCLFLERCALRSVASSRSAEPSQSMPLLHGPRRDLEELSLCELTRGSTVEPLDDLLSFFQHIGKLTVDRIPHWPLPRSSFPRPLPALSVETLVLKNASAGAVATALCHELKTHQNLSAVRELTVDRLTPGLLDFICAAPNLESLAFVADAYQSPINPGVHRASLRRITFITSFEFGTDYGYYTSTFRSIAAHIQALSAFGSISEIAIEFQVQVQDALIENPEFDLLAILQRALSPFGEWQAIREALKSYDSLQTLAFHVHDLATLSHDCVSILSAAAARHLPPKYVDMLRIMYV</sequence>
<dbReference type="AlphaFoldDB" id="K5VP02"/>
<dbReference type="EMBL" id="JH931049">
    <property type="protein sequence ID" value="EKM48440.1"/>
    <property type="molecule type" value="Genomic_DNA"/>
</dbReference>